<evidence type="ECO:0000313" key="1">
    <source>
        <dbReference type="EMBL" id="SMH67380.1"/>
    </source>
</evidence>
<evidence type="ECO:0000313" key="2">
    <source>
        <dbReference type="Proteomes" id="UP000193925"/>
    </source>
</evidence>
<gene>
    <name evidence="1" type="ORF">AFERRI_50581</name>
</gene>
<protein>
    <submittedName>
        <fullName evidence="1">Uncharacterized protein</fullName>
    </submittedName>
</protein>
<reference evidence="1 2" key="1">
    <citation type="submission" date="2017-03" db="EMBL/GenBank/DDBJ databases">
        <authorList>
            <person name="Regsiter A."/>
            <person name="William W."/>
        </authorList>
    </citation>
    <scope>NUCLEOTIDE SEQUENCE [LARGE SCALE GENOMIC DNA]</scope>
    <source>
        <strain evidence="1">PRJEB5721</strain>
    </source>
</reference>
<sequence>MHGQLPPVATFAALNTSWTQACLNFLPSRDMEGFSLQQQNTVHSGSSYIAPSASSEAA</sequence>
<dbReference type="EMBL" id="LT841305">
    <property type="protein sequence ID" value="SMH67380.1"/>
    <property type="molecule type" value="Genomic_DNA"/>
</dbReference>
<proteinExistence type="predicted"/>
<dbReference type="Proteomes" id="UP000193925">
    <property type="component" value="Chromosome AFERRI"/>
</dbReference>
<organism evidence="1 2">
    <name type="scientific">Acidithiobacillus ferrivorans</name>
    <dbReference type="NCBI Taxonomy" id="160808"/>
    <lineage>
        <taxon>Bacteria</taxon>
        <taxon>Pseudomonadati</taxon>
        <taxon>Pseudomonadota</taxon>
        <taxon>Acidithiobacillia</taxon>
        <taxon>Acidithiobacillales</taxon>
        <taxon>Acidithiobacillaceae</taxon>
        <taxon>Acidithiobacillus</taxon>
    </lineage>
</organism>
<accession>A0ABY1MU67</accession>
<keyword evidence="2" id="KW-1185">Reference proteome</keyword>
<name>A0ABY1MU67_9PROT</name>